<feature type="compositionally biased region" description="Acidic residues" evidence="1">
    <location>
        <begin position="54"/>
        <end position="64"/>
    </location>
</feature>
<dbReference type="AlphaFoldDB" id="H5TJN7"/>
<proteinExistence type="predicted"/>
<organism evidence="2 3">
    <name type="scientific">Gordonia otitidis (strain DSM 44809 / CCUG 52243 / JCM 12355 / NBRC 100426 / IFM 10032)</name>
    <dbReference type="NCBI Taxonomy" id="1108044"/>
    <lineage>
        <taxon>Bacteria</taxon>
        <taxon>Bacillati</taxon>
        <taxon>Actinomycetota</taxon>
        <taxon>Actinomycetes</taxon>
        <taxon>Mycobacteriales</taxon>
        <taxon>Gordoniaceae</taxon>
        <taxon>Gordonia</taxon>
    </lineage>
</organism>
<sequence length="112" mass="11544">MSVTANGVVTFTAGAVVDVEATTSTLPVVPRRVHSGFADAAGDAVGQLAAAADVGDDWAEPESESDPHAASPMVNEAAATGSNRRRMFTRVTLPNRLSIPRPASAGRGRRTD</sequence>
<keyword evidence="3" id="KW-1185">Reference proteome</keyword>
<feature type="region of interest" description="Disordered" evidence="1">
    <location>
        <begin position="54"/>
        <end position="112"/>
    </location>
</feature>
<protein>
    <submittedName>
        <fullName evidence="2">Uncharacterized protein</fullName>
    </submittedName>
</protein>
<dbReference type="EMBL" id="BAFB01000077">
    <property type="protein sequence ID" value="GAB33695.1"/>
    <property type="molecule type" value="Genomic_DNA"/>
</dbReference>
<accession>H5TJN7</accession>
<comment type="caution">
    <text evidence="2">The sequence shown here is derived from an EMBL/GenBank/DDBJ whole genome shotgun (WGS) entry which is preliminary data.</text>
</comment>
<evidence type="ECO:0000313" key="3">
    <source>
        <dbReference type="Proteomes" id="UP000005038"/>
    </source>
</evidence>
<evidence type="ECO:0000256" key="1">
    <source>
        <dbReference type="SAM" id="MobiDB-lite"/>
    </source>
</evidence>
<reference evidence="2" key="1">
    <citation type="submission" date="2012-02" db="EMBL/GenBank/DDBJ databases">
        <title>Whole genome shotgun sequence of Gordonia otitidis NBRC 100426.</title>
        <authorList>
            <person name="Yoshida I."/>
            <person name="Hosoyama A."/>
            <person name="Tsuchikane K."/>
            <person name="Katsumata H."/>
            <person name="Yamazaki S."/>
            <person name="Fujita N."/>
        </authorList>
    </citation>
    <scope>NUCLEOTIDE SEQUENCE [LARGE SCALE GENOMIC DNA]</scope>
    <source>
        <strain evidence="2">NBRC 100426</strain>
    </source>
</reference>
<evidence type="ECO:0000313" key="2">
    <source>
        <dbReference type="EMBL" id="GAB33695.1"/>
    </source>
</evidence>
<gene>
    <name evidence="2" type="ORF">GOOTI_077_00160</name>
</gene>
<name>H5TJN7_GORO1</name>
<dbReference type="Proteomes" id="UP000005038">
    <property type="component" value="Unassembled WGS sequence"/>
</dbReference>